<dbReference type="InterPro" id="IPR013094">
    <property type="entry name" value="AB_hydrolase_3"/>
</dbReference>
<evidence type="ECO:0000256" key="1">
    <source>
        <dbReference type="ARBA" id="ARBA00010515"/>
    </source>
</evidence>
<dbReference type="AlphaFoldDB" id="A0AAU1UHP3"/>
<gene>
    <name evidence="4" type="ORF">OHU69_44425</name>
</gene>
<dbReference type="PROSITE" id="PS00122">
    <property type="entry name" value="CARBOXYLESTERASE_B_1"/>
    <property type="match status" value="1"/>
</dbReference>
<protein>
    <submittedName>
        <fullName evidence="4">Alpha/beta hydrolase</fullName>
    </submittedName>
</protein>
<dbReference type="InterPro" id="IPR050300">
    <property type="entry name" value="GDXG_lipolytic_enzyme"/>
</dbReference>
<dbReference type="SUPFAM" id="SSF53474">
    <property type="entry name" value="alpha/beta-Hydrolases"/>
    <property type="match status" value="1"/>
</dbReference>
<dbReference type="Gene3D" id="3.40.50.1820">
    <property type="entry name" value="alpha/beta hydrolase"/>
    <property type="match status" value="1"/>
</dbReference>
<dbReference type="PANTHER" id="PTHR48081">
    <property type="entry name" value="AB HYDROLASE SUPERFAMILY PROTEIN C4A8.06C"/>
    <property type="match status" value="1"/>
</dbReference>
<evidence type="ECO:0000313" key="4">
    <source>
        <dbReference type="EMBL" id="WTS17464.1"/>
    </source>
</evidence>
<dbReference type="InterPro" id="IPR002168">
    <property type="entry name" value="Lipase_GDXG_HIS_AS"/>
</dbReference>
<dbReference type="EMBL" id="CP108195">
    <property type="protein sequence ID" value="WTS17464.1"/>
    <property type="molecule type" value="Genomic_DNA"/>
</dbReference>
<dbReference type="Pfam" id="PF07859">
    <property type="entry name" value="Abhydrolase_3"/>
    <property type="match status" value="1"/>
</dbReference>
<evidence type="ECO:0000256" key="2">
    <source>
        <dbReference type="ARBA" id="ARBA00022801"/>
    </source>
</evidence>
<feature type="domain" description="Alpha/beta hydrolase fold-3" evidence="3">
    <location>
        <begin position="88"/>
        <end position="300"/>
    </location>
</feature>
<dbReference type="InterPro" id="IPR019826">
    <property type="entry name" value="Carboxylesterase_B_AS"/>
</dbReference>
<proteinExistence type="inferred from homology"/>
<accession>A0AAU1UHP3</accession>
<organism evidence="4">
    <name type="scientific">Streptomyces sp. NBC_00119</name>
    <dbReference type="NCBI Taxonomy" id="2975659"/>
    <lineage>
        <taxon>Bacteria</taxon>
        <taxon>Bacillati</taxon>
        <taxon>Actinomycetota</taxon>
        <taxon>Actinomycetes</taxon>
        <taxon>Kitasatosporales</taxon>
        <taxon>Streptomycetaceae</taxon>
        <taxon>Streptomyces</taxon>
    </lineage>
</organism>
<dbReference type="GO" id="GO:0016787">
    <property type="term" value="F:hydrolase activity"/>
    <property type="evidence" value="ECO:0007669"/>
    <property type="project" value="UniProtKB-KW"/>
</dbReference>
<name>A0AAU1UHP3_9ACTN</name>
<dbReference type="PROSITE" id="PS01173">
    <property type="entry name" value="LIPASE_GDXG_HIS"/>
    <property type="match status" value="1"/>
</dbReference>
<reference evidence="4" key="1">
    <citation type="submission" date="2022-10" db="EMBL/GenBank/DDBJ databases">
        <title>The complete genomes of actinobacterial strains from the NBC collection.</title>
        <authorList>
            <person name="Joergensen T.S."/>
            <person name="Alvarez Arevalo M."/>
            <person name="Sterndorff E.B."/>
            <person name="Faurdal D."/>
            <person name="Vuksanovic O."/>
            <person name="Mourched A.-S."/>
            <person name="Charusanti P."/>
            <person name="Shaw S."/>
            <person name="Blin K."/>
            <person name="Weber T."/>
        </authorList>
    </citation>
    <scope>NUCLEOTIDE SEQUENCE</scope>
    <source>
        <strain evidence="4">NBC_00119</strain>
    </source>
</reference>
<dbReference type="InterPro" id="IPR029058">
    <property type="entry name" value="AB_hydrolase_fold"/>
</dbReference>
<keyword evidence="2 4" id="KW-0378">Hydrolase</keyword>
<comment type="similarity">
    <text evidence="1">Belongs to the 'GDXG' lipolytic enzyme family.</text>
</comment>
<dbReference type="PANTHER" id="PTHR48081:SF8">
    <property type="entry name" value="ALPHA_BETA HYDROLASE FOLD-3 DOMAIN-CONTAINING PROTEIN-RELATED"/>
    <property type="match status" value="1"/>
</dbReference>
<sequence>MPLDPDIAAFLRSLQQLDVPGPDAPGLDAPGGGKLDAARARALLRALTVGQRGPSTRPEVATVTSTALAGSLPARVYRPHTATPVPTVVYLHGGGWVAGDLDTHDVHARTLCRDLDAVVVSVDYRLAPEHRFPAAVEDAYTALTWVTRHVDAFGGDPARLVVGGDSAGATLSAVCAQQAHADGLELAAQLLVYPSTDMAGAYPSRVENGEGYFLTTTELHWFFEQYIGVGRSDPASAAFGADPRVAPLRAKDLAELAPAVVATAEYDPLRDEGDAYAEALQGSGVRVEHRRFDGLVHGFFGMGHLSPAAGEATAWINTALKRLIG</sequence>
<dbReference type="FunFam" id="3.40.50.1820:FF:000089">
    <property type="entry name" value="Alpha/beta hydrolase"/>
    <property type="match status" value="1"/>
</dbReference>
<evidence type="ECO:0000259" key="3">
    <source>
        <dbReference type="Pfam" id="PF07859"/>
    </source>
</evidence>